<proteinExistence type="predicted"/>
<sequence length="138" mass="16109">MTDSWPLSEEIKQREIRFCTLDPSAEPARDAAQLLLNAPGVETVQALTRDNLHIHYRLCQISLQIIEESLVELGFHLDNSLLCRMRRALIYYCEETELANMGRSHDKTNATLDIFINSYQQRRHDCRDPHPKHLRNHS</sequence>
<evidence type="ECO:0000313" key="1">
    <source>
        <dbReference type="EMBL" id="VAX00418.1"/>
    </source>
</evidence>
<gene>
    <name evidence="1" type="ORF">MNBD_GAMMA20-500</name>
</gene>
<protein>
    <submittedName>
        <fullName evidence="1">Uncharacterized protein</fullName>
    </submittedName>
</protein>
<dbReference type="AlphaFoldDB" id="A0A3B1ALT8"/>
<accession>A0A3B1ALT8</accession>
<reference evidence="1" key="1">
    <citation type="submission" date="2018-06" db="EMBL/GenBank/DDBJ databases">
        <authorList>
            <person name="Zhirakovskaya E."/>
        </authorList>
    </citation>
    <scope>NUCLEOTIDE SEQUENCE</scope>
</reference>
<organism evidence="1">
    <name type="scientific">hydrothermal vent metagenome</name>
    <dbReference type="NCBI Taxonomy" id="652676"/>
    <lineage>
        <taxon>unclassified sequences</taxon>
        <taxon>metagenomes</taxon>
        <taxon>ecological metagenomes</taxon>
    </lineage>
</organism>
<dbReference type="EMBL" id="UOFU01000199">
    <property type="protein sequence ID" value="VAX00418.1"/>
    <property type="molecule type" value="Genomic_DNA"/>
</dbReference>
<name>A0A3B1ALT8_9ZZZZ</name>